<accession>A0ABI7YS66</accession>
<evidence type="ECO:0000256" key="1">
    <source>
        <dbReference type="SAM" id="MobiDB-lite"/>
    </source>
</evidence>
<dbReference type="Ensembl" id="ENSFCTT00005051047.1">
    <property type="protein sequence ID" value="ENSFCTP00005037310.1"/>
    <property type="gene ID" value="ENSFCTG00005017765.1"/>
</dbReference>
<keyword evidence="2" id="KW-0732">Signal</keyword>
<evidence type="ECO:0000313" key="4">
    <source>
        <dbReference type="Proteomes" id="UP000823872"/>
    </source>
</evidence>
<name>A0ABI7YS66_FELCA</name>
<feature type="compositionally biased region" description="Polar residues" evidence="1">
    <location>
        <begin position="95"/>
        <end position="106"/>
    </location>
</feature>
<feature type="region of interest" description="Disordered" evidence="1">
    <location>
        <begin position="319"/>
        <end position="338"/>
    </location>
</feature>
<feature type="compositionally biased region" description="Basic residues" evidence="1">
    <location>
        <begin position="109"/>
        <end position="120"/>
    </location>
</feature>
<reference evidence="3 4" key="1">
    <citation type="submission" date="2021-02" db="EMBL/GenBank/DDBJ databases">
        <title>Safari Cat Assemblies.</title>
        <authorList>
            <person name="Bredemeyer K.R."/>
            <person name="Murphy W.J."/>
        </authorList>
    </citation>
    <scope>NUCLEOTIDE SEQUENCE [LARGE SCALE GENOMIC DNA]</scope>
</reference>
<reference evidence="3" key="2">
    <citation type="submission" date="2025-08" db="UniProtKB">
        <authorList>
            <consortium name="Ensembl"/>
        </authorList>
    </citation>
    <scope>IDENTIFICATION</scope>
    <source>
        <strain evidence="3">breed Abyssinian</strain>
    </source>
</reference>
<dbReference type="Proteomes" id="UP000823872">
    <property type="component" value="Chromosome B1"/>
</dbReference>
<feature type="compositionally biased region" description="Low complexity" evidence="1">
    <location>
        <begin position="122"/>
        <end position="133"/>
    </location>
</feature>
<feature type="signal peptide" evidence="2">
    <location>
        <begin position="1"/>
        <end position="21"/>
    </location>
</feature>
<evidence type="ECO:0000256" key="2">
    <source>
        <dbReference type="SAM" id="SignalP"/>
    </source>
</evidence>
<evidence type="ECO:0000313" key="3">
    <source>
        <dbReference type="Ensembl" id="ENSFCTP00005037310.1"/>
    </source>
</evidence>
<feature type="region of interest" description="Disordered" evidence="1">
    <location>
        <begin position="62"/>
        <end position="175"/>
    </location>
</feature>
<dbReference type="PANTHER" id="PTHR19446">
    <property type="entry name" value="REVERSE TRANSCRIPTASES"/>
    <property type="match status" value="1"/>
</dbReference>
<feature type="chain" id="PRO_5046058573" evidence="2">
    <location>
        <begin position="22"/>
        <end position="356"/>
    </location>
</feature>
<protein>
    <submittedName>
        <fullName evidence="3">Uncharacterized protein</fullName>
    </submittedName>
</protein>
<keyword evidence="4" id="KW-1185">Reference proteome</keyword>
<organism evidence="3 4">
    <name type="scientific">Felis catus</name>
    <name type="common">Cat</name>
    <name type="synonym">Felis silvestris catus</name>
    <dbReference type="NCBI Taxonomy" id="9685"/>
    <lineage>
        <taxon>Eukaryota</taxon>
        <taxon>Metazoa</taxon>
        <taxon>Chordata</taxon>
        <taxon>Craniata</taxon>
        <taxon>Vertebrata</taxon>
        <taxon>Euteleostomi</taxon>
        <taxon>Mammalia</taxon>
        <taxon>Eutheria</taxon>
        <taxon>Laurasiatheria</taxon>
        <taxon>Carnivora</taxon>
        <taxon>Feliformia</taxon>
        <taxon>Felidae</taxon>
        <taxon>Felinae</taxon>
        <taxon>Felis</taxon>
    </lineage>
</organism>
<reference evidence="3" key="3">
    <citation type="submission" date="2025-09" db="UniProtKB">
        <authorList>
            <consortium name="Ensembl"/>
        </authorList>
    </citation>
    <scope>IDENTIFICATION</scope>
    <source>
        <strain evidence="3">breed Abyssinian</strain>
    </source>
</reference>
<sequence length="356" mass="39177">MGQPWHKGALTAWALLPPTYTLAPFPAFLASTSGWPSMPLPTAARGSIPSVCPCSQRPCQSLPWQHTQPSRPPPPFLLSTTSGQPPPLVSVPSPACSTSSPITFTQHTLPHHTSHSHHHFVPGLQGLLMPPGLSRSRPHGSFSGALLMPSTSRAPVPPRPCGSRIQDPKPPSTTSRLQCTLFALPPVATELTQPSGIGSNEHQSFIHFSQNRRQRNSLYQASITLTPKPKASQENYRSTSLMIVDVESLTKILANGIQHHVKRILHHAKWELSWECKGNTYNSMIVIYHANQIKDKKHMVISTHTEKAFGKNLTIFHDTNNTQQTRNRRKLPQCGKGVEKSPANIILSGKRLKAFP</sequence>
<proteinExistence type="predicted"/>